<reference evidence="3 4" key="1">
    <citation type="submission" date="2018-10" db="EMBL/GenBank/DDBJ databases">
        <title>Sequencing the genomes of 1000 actinobacteria strains.</title>
        <authorList>
            <person name="Klenk H.-P."/>
        </authorList>
    </citation>
    <scope>NUCLEOTIDE SEQUENCE [LARGE SCALE GENOMIC DNA]</scope>
    <source>
        <strain evidence="3 4">DSM 43911</strain>
    </source>
</reference>
<dbReference type="GO" id="GO:0016810">
    <property type="term" value="F:hydrolase activity, acting on carbon-nitrogen (but not peptide) bonds"/>
    <property type="evidence" value="ECO:0007669"/>
    <property type="project" value="InterPro"/>
</dbReference>
<organism evidence="3 4">
    <name type="scientific">Saccharothrix variisporea</name>
    <dbReference type="NCBI Taxonomy" id="543527"/>
    <lineage>
        <taxon>Bacteria</taxon>
        <taxon>Bacillati</taxon>
        <taxon>Actinomycetota</taxon>
        <taxon>Actinomycetes</taxon>
        <taxon>Pseudonocardiales</taxon>
        <taxon>Pseudonocardiaceae</taxon>
        <taxon>Saccharothrix</taxon>
    </lineage>
</organism>
<dbReference type="InterPro" id="IPR011059">
    <property type="entry name" value="Metal-dep_hydrolase_composite"/>
</dbReference>
<dbReference type="InterPro" id="IPR032466">
    <property type="entry name" value="Metal_Hydrolase"/>
</dbReference>
<protein>
    <submittedName>
        <fullName evidence="3">Cytosine/adenosine deaminase-related metal-dependent hydrolase</fullName>
    </submittedName>
</protein>
<accession>A0A495XLR0</accession>
<proteinExistence type="predicted"/>
<gene>
    <name evidence="3" type="ORF">DFJ66_7931</name>
</gene>
<dbReference type="InterPro" id="IPR050287">
    <property type="entry name" value="MTA/SAH_deaminase"/>
</dbReference>
<dbReference type="EMBL" id="RBXR01000001">
    <property type="protein sequence ID" value="RKT74569.1"/>
    <property type="molecule type" value="Genomic_DNA"/>
</dbReference>
<evidence type="ECO:0000313" key="4">
    <source>
        <dbReference type="Proteomes" id="UP000272729"/>
    </source>
</evidence>
<dbReference type="SUPFAM" id="SSF51338">
    <property type="entry name" value="Composite domain of metallo-dependent hydrolases"/>
    <property type="match status" value="1"/>
</dbReference>
<dbReference type="Gene3D" id="2.30.40.10">
    <property type="entry name" value="Urease, subunit C, domain 1"/>
    <property type="match status" value="1"/>
</dbReference>
<keyword evidence="4" id="KW-1185">Reference proteome</keyword>
<evidence type="ECO:0000313" key="3">
    <source>
        <dbReference type="EMBL" id="RKT74569.1"/>
    </source>
</evidence>
<dbReference type="RefSeq" id="WP_121229443.1">
    <property type="nucleotide sequence ID" value="NZ_JBIUBA010000003.1"/>
</dbReference>
<evidence type="ECO:0000259" key="2">
    <source>
        <dbReference type="Pfam" id="PF01979"/>
    </source>
</evidence>
<dbReference type="AlphaFoldDB" id="A0A495XLR0"/>
<dbReference type="Gene3D" id="3.20.20.140">
    <property type="entry name" value="Metal-dependent hydrolases"/>
    <property type="match status" value="1"/>
</dbReference>
<sequence length="495" mass="52782">MGEPDGLISEADGGTLFRGGFVCTADDAAGVHPTGSVLVVGDRIAAVGEVADVDAVAAGLPVPVRAVDATGMMVLPGFVNPHWHDMFAARVAFRGALRPPSDLGDEPGFFASGGNMAQVSMAFDSFADMIAGLTPEEALAVARYSLWTQLRSGVTTLGDTGSLNRPDALVEAARSLGIRLSVTTWAADAVCAPGESRYRRTRDTDRILGEIEELLRMPPDPLVRARPSALYSTNMSDELGRGLADLVSRYGTGFVTHVGALRNESDVVRAYYGTSPVRRLADLGLLSDRLMAVHTAFVDDDERKLLLDAGAHISHSPAKYGPTGESALSETKQISEFLASGLDVSLSTDGGPYPIGGMVEAMRAAWQMHNEMRADNTFVRPSKALDMATRTAARGLGWEEVGSLVVGHRADLVLVPTTGWRYLLNPRPLESFLTLGGSIDVHTVVVGGRVLVEGGRSTECDEAELEREYLSALRSFSGRHLHVPDDVLGRLFPAL</sequence>
<dbReference type="Pfam" id="PF01979">
    <property type="entry name" value="Amidohydro_1"/>
    <property type="match status" value="1"/>
</dbReference>
<evidence type="ECO:0000256" key="1">
    <source>
        <dbReference type="ARBA" id="ARBA00022801"/>
    </source>
</evidence>
<comment type="caution">
    <text evidence="3">The sequence shown here is derived from an EMBL/GenBank/DDBJ whole genome shotgun (WGS) entry which is preliminary data.</text>
</comment>
<keyword evidence="1 3" id="KW-0378">Hydrolase</keyword>
<dbReference type="PANTHER" id="PTHR43794">
    <property type="entry name" value="AMINOHYDROLASE SSNA-RELATED"/>
    <property type="match status" value="1"/>
</dbReference>
<dbReference type="Proteomes" id="UP000272729">
    <property type="component" value="Unassembled WGS sequence"/>
</dbReference>
<dbReference type="OrthoDB" id="3189065at2"/>
<feature type="domain" description="Amidohydrolase-related" evidence="2">
    <location>
        <begin position="73"/>
        <end position="450"/>
    </location>
</feature>
<name>A0A495XLR0_9PSEU</name>
<dbReference type="PANTHER" id="PTHR43794:SF11">
    <property type="entry name" value="AMIDOHYDROLASE-RELATED DOMAIN-CONTAINING PROTEIN"/>
    <property type="match status" value="1"/>
</dbReference>
<dbReference type="InterPro" id="IPR006680">
    <property type="entry name" value="Amidohydro-rel"/>
</dbReference>
<dbReference type="SUPFAM" id="SSF51556">
    <property type="entry name" value="Metallo-dependent hydrolases"/>
    <property type="match status" value="1"/>
</dbReference>